<feature type="domain" description="O-antigen ligase-related" evidence="6">
    <location>
        <begin position="236"/>
        <end position="382"/>
    </location>
</feature>
<proteinExistence type="predicted"/>
<dbReference type="STRING" id="370979.SAMN05443663_104283"/>
<dbReference type="RefSeq" id="WP_073416362.1">
    <property type="nucleotide sequence ID" value="NZ_FQWC01000004.1"/>
</dbReference>
<protein>
    <submittedName>
        <fullName evidence="7">O-Antigen ligase</fullName>
    </submittedName>
</protein>
<dbReference type="AlphaFoldDB" id="A0A1M5NS89"/>
<dbReference type="EMBL" id="FQWC01000004">
    <property type="protein sequence ID" value="SHG92315.1"/>
    <property type="molecule type" value="Genomic_DNA"/>
</dbReference>
<feature type="transmembrane region" description="Helical" evidence="5">
    <location>
        <begin position="77"/>
        <end position="94"/>
    </location>
</feature>
<feature type="transmembrane region" description="Helical" evidence="5">
    <location>
        <begin position="101"/>
        <end position="118"/>
    </location>
</feature>
<reference evidence="8" key="1">
    <citation type="submission" date="2016-11" db="EMBL/GenBank/DDBJ databases">
        <authorList>
            <person name="Varghese N."/>
            <person name="Submissions S."/>
        </authorList>
    </citation>
    <scope>NUCLEOTIDE SEQUENCE [LARGE SCALE GENOMIC DNA]</scope>
    <source>
        <strain evidence="8">DSM 17963</strain>
    </source>
</reference>
<evidence type="ECO:0000256" key="3">
    <source>
        <dbReference type="ARBA" id="ARBA00022989"/>
    </source>
</evidence>
<keyword evidence="4 5" id="KW-0472">Membrane</keyword>
<sequence>MSKKFSPYYILIFHVLIAFAVFVLPFLSKLYSIAIPAVGLYFVIRNKNRNNEVIFVAAYLVGAEVFLRMTGGNFNNEYVKILITFFMFLGMIYSNFSKKGLVYLLLMLLLIPGILVTFEMASLNTDIKKALMFNLSGPVCLSFCSMYMYARRISFSTLQNIVLLMGLPIVTITVYLFLYNPSVRDVVTGTQSNFETSGGFGPNQVSTILGLGMFIFFSQFVLFSKTKKEIILNGFLLIFVSYRGIVTFSRGGVISGLVMIVLLLGLMYYFSNRIGKNKIGLVVVLMGGLALGVWTYTSLQTNGLITKRYANQDARGREKKDRLGGREAIIDAELKLFVDNPILGVGVGVGKELRKEDLGEVASHNEISRMLSEHGLFGIIGLFLLLLVPFISYINNLQHLYFLSFYVFWLLTINHAAMRTAAPAFVYALTLLSVQVKFTEKTET</sequence>
<gene>
    <name evidence="7" type="ORF">SAMN05443663_104283</name>
</gene>
<name>A0A1M5NS89_9FLAO</name>
<feature type="transmembrane region" description="Helical" evidence="5">
    <location>
        <begin position="252"/>
        <end position="270"/>
    </location>
</feature>
<evidence type="ECO:0000313" key="7">
    <source>
        <dbReference type="EMBL" id="SHG92315.1"/>
    </source>
</evidence>
<dbReference type="GO" id="GO:0016020">
    <property type="term" value="C:membrane"/>
    <property type="evidence" value="ECO:0007669"/>
    <property type="project" value="UniProtKB-SubCell"/>
</dbReference>
<accession>A0A1M5NS89</accession>
<dbReference type="OrthoDB" id="1118890at2"/>
<dbReference type="PANTHER" id="PTHR37422">
    <property type="entry name" value="TEICHURONIC ACID BIOSYNTHESIS PROTEIN TUAE"/>
    <property type="match status" value="1"/>
</dbReference>
<feature type="transmembrane region" description="Helical" evidence="5">
    <location>
        <begin position="130"/>
        <end position="149"/>
    </location>
</feature>
<feature type="transmembrane region" description="Helical" evidence="5">
    <location>
        <begin position="7"/>
        <end position="24"/>
    </location>
</feature>
<feature type="transmembrane region" description="Helical" evidence="5">
    <location>
        <begin position="53"/>
        <end position="71"/>
    </location>
</feature>
<feature type="transmembrane region" description="Helical" evidence="5">
    <location>
        <begin position="279"/>
        <end position="297"/>
    </location>
</feature>
<dbReference type="GO" id="GO:0016874">
    <property type="term" value="F:ligase activity"/>
    <property type="evidence" value="ECO:0007669"/>
    <property type="project" value="UniProtKB-KW"/>
</dbReference>
<keyword evidence="7" id="KW-0436">Ligase</keyword>
<feature type="transmembrane region" description="Helical" evidence="5">
    <location>
        <begin position="205"/>
        <end position="223"/>
    </location>
</feature>
<evidence type="ECO:0000313" key="8">
    <source>
        <dbReference type="Proteomes" id="UP000184071"/>
    </source>
</evidence>
<evidence type="ECO:0000256" key="5">
    <source>
        <dbReference type="SAM" id="Phobius"/>
    </source>
</evidence>
<keyword evidence="8" id="KW-1185">Reference proteome</keyword>
<dbReference type="Pfam" id="PF04932">
    <property type="entry name" value="Wzy_C"/>
    <property type="match status" value="1"/>
</dbReference>
<dbReference type="Proteomes" id="UP000184071">
    <property type="component" value="Unassembled WGS sequence"/>
</dbReference>
<evidence type="ECO:0000259" key="6">
    <source>
        <dbReference type="Pfam" id="PF04932"/>
    </source>
</evidence>
<comment type="subcellular location">
    <subcellularLocation>
        <location evidence="1">Membrane</location>
        <topology evidence="1">Multi-pass membrane protein</topology>
    </subcellularLocation>
</comment>
<evidence type="ECO:0000256" key="4">
    <source>
        <dbReference type="ARBA" id="ARBA00023136"/>
    </source>
</evidence>
<evidence type="ECO:0000256" key="1">
    <source>
        <dbReference type="ARBA" id="ARBA00004141"/>
    </source>
</evidence>
<feature type="transmembrane region" description="Helical" evidence="5">
    <location>
        <begin position="161"/>
        <end position="179"/>
    </location>
</feature>
<keyword evidence="3 5" id="KW-1133">Transmembrane helix</keyword>
<dbReference type="InterPro" id="IPR051533">
    <property type="entry name" value="WaaL-like"/>
</dbReference>
<feature type="transmembrane region" description="Helical" evidence="5">
    <location>
        <begin position="375"/>
        <end position="394"/>
    </location>
</feature>
<dbReference type="PANTHER" id="PTHR37422:SF17">
    <property type="entry name" value="O-ANTIGEN LIGASE"/>
    <property type="match status" value="1"/>
</dbReference>
<evidence type="ECO:0000256" key="2">
    <source>
        <dbReference type="ARBA" id="ARBA00022692"/>
    </source>
</evidence>
<organism evidence="7 8">
    <name type="scientific">Flavobacterium defluvii</name>
    <dbReference type="NCBI Taxonomy" id="370979"/>
    <lineage>
        <taxon>Bacteria</taxon>
        <taxon>Pseudomonadati</taxon>
        <taxon>Bacteroidota</taxon>
        <taxon>Flavobacteriia</taxon>
        <taxon>Flavobacteriales</taxon>
        <taxon>Flavobacteriaceae</taxon>
        <taxon>Flavobacterium</taxon>
    </lineage>
</organism>
<feature type="transmembrane region" description="Helical" evidence="5">
    <location>
        <begin position="406"/>
        <end position="429"/>
    </location>
</feature>
<keyword evidence="2 5" id="KW-0812">Transmembrane</keyword>
<dbReference type="InterPro" id="IPR007016">
    <property type="entry name" value="O-antigen_ligase-rel_domated"/>
</dbReference>
<feature type="transmembrane region" description="Helical" evidence="5">
    <location>
        <begin position="230"/>
        <end position="246"/>
    </location>
</feature>